<accession>A0AAI8YV35</accession>
<keyword evidence="6 15" id="KW-0732">Signal</keyword>
<evidence type="ECO:0000256" key="6">
    <source>
        <dbReference type="ARBA" id="ARBA00022729"/>
    </source>
</evidence>
<feature type="chain" id="PRO_5042557160" description="chitinase" evidence="15">
    <location>
        <begin position="35"/>
        <end position="480"/>
    </location>
</feature>
<evidence type="ECO:0000256" key="2">
    <source>
        <dbReference type="ARBA" id="ARBA00004370"/>
    </source>
</evidence>
<dbReference type="GO" id="GO:0016020">
    <property type="term" value="C:membrane"/>
    <property type="evidence" value="ECO:0007669"/>
    <property type="project" value="UniProtKB-SubCell"/>
</dbReference>
<keyword evidence="10" id="KW-0326">Glycosidase</keyword>
<name>A0AAI8YV35_9PEZI</name>
<keyword evidence="7 17" id="KW-0378">Hydrolase</keyword>
<keyword evidence="18" id="KW-1185">Reference proteome</keyword>
<dbReference type="PROSITE" id="PS51762">
    <property type="entry name" value="GH16_2"/>
    <property type="match status" value="1"/>
</dbReference>
<reference evidence="17" key="1">
    <citation type="submission" date="2023-11" db="EMBL/GenBank/DDBJ databases">
        <authorList>
            <person name="Alioto T."/>
            <person name="Alioto T."/>
            <person name="Gomez Garrido J."/>
        </authorList>
    </citation>
    <scope>NUCLEOTIDE SEQUENCE</scope>
</reference>
<dbReference type="GO" id="GO:0009277">
    <property type="term" value="C:fungal-type cell wall"/>
    <property type="evidence" value="ECO:0007669"/>
    <property type="project" value="TreeGrafter"/>
</dbReference>
<dbReference type="Proteomes" id="UP001296104">
    <property type="component" value="Unassembled WGS sequence"/>
</dbReference>
<gene>
    <name evidence="17" type="ORF">LECACI_7A002530</name>
</gene>
<evidence type="ECO:0000256" key="13">
    <source>
        <dbReference type="ARBA" id="ARBA00093308"/>
    </source>
</evidence>
<dbReference type="GO" id="GO:0031505">
    <property type="term" value="P:fungal-type cell wall organization"/>
    <property type="evidence" value="ECO:0007669"/>
    <property type="project" value="TreeGrafter"/>
</dbReference>
<dbReference type="AlphaFoldDB" id="A0AAI8YV35"/>
<comment type="similarity">
    <text evidence="12">Belongs to the glycosyl hydrolase 16 family. CRH1 subfamily.</text>
</comment>
<keyword evidence="5" id="KW-0808">Transferase</keyword>
<dbReference type="InterPro" id="IPR050546">
    <property type="entry name" value="Glycosyl_Hydrlase_16"/>
</dbReference>
<dbReference type="EC" id="3.2.1.14" evidence="3"/>
<feature type="signal peptide" evidence="15">
    <location>
        <begin position="1"/>
        <end position="34"/>
    </location>
</feature>
<feature type="domain" description="GH16" evidence="16">
    <location>
        <begin position="30"/>
        <end position="240"/>
    </location>
</feature>
<comment type="caution">
    <text evidence="17">The sequence shown here is derived from an EMBL/GenBank/DDBJ whole genome shotgun (WGS) entry which is preliminary data.</text>
</comment>
<evidence type="ECO:0000256" key="12">
    <source>
        <dbReference type="ARBA" id="ARBA00038074"/>
    </source>
</evidence>
<evidence type="ECO:0000256" key="1">
    <source>
        <dbReference type="ARBA" id="ARBA00000822"/>
    </source>
</evidence>
<evidence type="ECO:0000256" key="7">
    <source>
        <dbReference type="ARBA" id="ARBA00022801"/>
    </source>
</evidence>
<evidence type="ECO:0000256" key="10">
    <source>
        <dbReference type="ARBA" id="ARBA00023295"/>
    </source>
</evidence>
<comment type="catalytic activity">
    <reaction evidence="1">
        <text>Random endo-hydrolysis of N-acetyl-beta-D-glucosaminide (1-&gt;4)-beta-linkages in chitin and chitodextrins.</text>
        <dbReference type="EC" id="3.2.1.14"/>
    </reaction>
</comment>
<evidence type="ECO:0000313" key="18">
    <source>
        <dbReference type="Proteomes" id="UP001296104"/>
    </source>
</evidence>
<evidence type="ECO:0000256" key="4">
    <source>
        <dbReference type="ARBA" id="ARBA00022676"/>
    </source>
</evidence>
<dbReference type="PANTHER" id="PTHR10963:SF68">
    <property type="entry name" value="GLYCOSIDASE CRH1-RELATED"/>
    <property type="match status" value="1"/>
</dbReference>
<evidence type="ECO:0000256" key="15">
    <source>
        <dbReference type="SAM" id="SignalP"/>
    </source>
</evidence>
<feature type="region of interest" description="Disordered" evidence="14">
    <location>
        <begin position="335"/>
        <end position="362"/>
    </location>
</feature>
<evidence type="ECO:0000256" key="5">
    <source>
        <dbReference type="ARBA" id="ARBA00022679"/>
    </source>
</evidence>
<evidence type="ECO:0000256" key="14">
    <source>
        <dbReference type="SAM" id="MobiDB-lite"/>
    </source>
</evidence>
<dbReference type="GO" id="GO:0005975">
    <property type="term" value="P:carbohydrate metabolic process"/>
    <property type="evidence" value="ECO:0007669"/>
    <property type="project" value="InterPro"/>
</dbReference>
<feature type="compositionally biased region" description="Low complexity" evidence="14">
    <location>
        <begin position="339"/>
        <end position="362"/>
    </location>
</feature>
<dbReference type="InterPro" id="IPR000757">
    <property type="entry name" value="Beta-glucanase-like"/>
</dbReference>
<protein>
    <recommendedName>
        <fullName evidence="3">chitinase</fullName>
        <ecNumber evidence="3">3.2.1.14</ecNumber>
    </recommendedName>
</protein>
<dbReference type="Pfam" id="PF00722">
    <property type="entry name" value="Glyco_hydro_16"/>
    <property type="match status" value="1"/>
</dbReference>
<dbReference type="GO" id="GO:0016757">
    <property type="term" value="F:glycosyltransferase activity"/>
    <property type="evidence" value="ECO:0007669"/>
    <property type="project" value="UniProtKB-KW"/>
</dbReference>
<sequence>MVKLAQSLAMGSSLRLAAIAATLAGLIFTPPVAGQTYSTCNPTTQSCQPDTALGTSVSVSFKDGASSQFTTQGAPTYSSNGAGFTVAKSGDAPTLISKWYIMFGEVSITMKAAPGTGIVSSVVLQSDDLDEIDWEWVGGSGNQVQSNYFGKGQTTTYDRAAVHTVENTQGEWHTYTVKWTETQIVWSIDSNTVRVLNAGDAQGQYPQTPMQLKIGVWAGGDPSNSQGTISWAGGTTNYADGPFTMYASEVSVVDYSTGKSYTYGDRSGNWESIESNGGKVNGNSDGTATVTNAPAITSTTSGNDAWDGTHKTNTATVSYTTLPGLPSGWTISGSGKVVPSSATPSTSRAASSTPSPAASPAALCSGSGYKVVTAYDQEGFLTTATIPAGASTGWDDQGLPTTLLPANCIVSNPPIAAGEMLQKSEATPTSSTQLLLATADPSSLITAHVTKGGGAATIRLPGLVAYCTAFIASAMGAFLL</sequence>
<keyword evidence="11" id="KW-0961">Cell wall biogenesis/degradation</keyword>
<evidence type="ECO:0000259" key="16">
    <source>
        <dbReference type="PROSITE" id="PS51762"/>
    </source>
</evidence>
<dbReference type="GO" id="GO:0008843">
    <property type="term" value="F:endochitinase activity"/>
    <property type="evidence" value="ECO:0007669"/>
    <property type="project" value="UniProtKB-EC"/>
</dbReference>
<dbReference type="FunFam" id="2.60.120.200:FF:000152">
    <property type="entry name" value="Cell wall glucanase"/>
    <property type="match status" value="1"/>
</dbReference>
<comment type="subcellular location">
    <subcellularLocation>
        <location evidence="2">Membrane</location>
    </subcellularLocation>
</comment>
<dbReference type="CDD" id="cd02183">
    <property type="entry name" value="GH16_fungal_CRH1_transglycosylase"/>
    <property type="match status" value="1"/>
</dbReference>
<dbReference type="PANTHER" id="PTHR10963">
    <property type="entry name" value="GLYCOSYL HYDROLASE-RELATED"/>
    <property type="match status" value="1"/>
</dbReference>
<keyword evidence="8" id="KW-0472">Membrane</keyword>
<dbReference type="Gene3D" id="2.60.120.200">
    <property type="match status" value="1"/>
</dbReference>
<evidence type="ECO:0000256" key="8">
    <source>
        <dbReference type="ARBA" id="ARBA00023136"/>
    </source>
</evidence>
<comment type="function">
    <text evidence="13">Dual chitinase/transglycosylase that plays a role in cell wall architecture. Chitinase and transglycosylase activities are coupled. Required for the polysaccharide cross-linking at the septa and the cell wall. More specifically, transfers chitin to 1,6-beta-glucan in the cell wall.</text>
</comment>
<dbReference type="SUPFAM" id="SSF49899">
    <property type="entry name" value="Concanavalin A-like lectins/glucanases"/>
    <property type="match status" value="1"/>
</dbReference>
<evidence type="ECO:0000256" key="9">
    <source>
        <dbReference type="ARBA" id="ARBA00023180"/>
    </source>
</evidence>
<keyword evidence="9" id="KW-0325">Glycoprotein</keyword>
<organism evidence="17 18">
    <name type="scientific">Lecanosticta acicola</name>
    <dbReference type="NCBI Taxonomy" id="111012"/>
    <lineage>
        <taxon>Eukaryota</taxon>
        <taxon>Fungi</taxon>
        <taxon>Dikarya</taxon>
        <taxon>Ascomycota</taxon>
        <taxon>Pezizomycotina</taxon>
        <taxon>Dothideomycetes</taxon>
        <taxon>Dothideomycetidae</taxon>
        <taxon>Mycosphaerellales</taxon>
        <taxon>Mycosphaerellaceae</taxon>
        <taxon>Lecanosticta</taxon>
    </lineage>
</organism>
<evidence type="ECO:0000313" key="17">
    <source>
        <dbReference type="EMBL" id="CAK3905520.1"/>
    </source>
</evidence>
<proteinExistence type="inferred from homology"/>
<dbReference type="InterPro" id="IPR013320">
    <property type="entry name" value="ConA-like_dom_sf"/>
</dbReference>
<evidence type="ECO:0000256" key="3">
    <source>
        <dbReference type="ARBA" id="ARBA00012729"/>
    </source>
</evidence>
<dbReference type="EMBL" id="CAVMBE010000011">
    <property type="protein sequence ID" value="CAK3905520.1"/>
    <property type="molecule type" value="Genomic_DNA"/>
</dbReference>
<keyword evidence="4" id="KW-0328">Glycosyltransferase</keyword>
<evidence type="ECO:0000256" key="11">
    <source>
        <dbReference type="ARBA" id="ARBA00023316"/>
    </source>
</evidence>